<reference evidence="1 2" key="1">
    <citation type="submission" date="2019-02" db="EMBL/GenBank/DDBJ databases">
        <title>Draft genome sequence of Arthrospira platensis NIES-3787.</title>
        <authorList>
            <person name="Yamaguchi H."/>
            <person name="Suzuki S."/>
            <person name="Kawachi M."/>
        </authorList>
    </citation>
    <scope>NUCLEOTIDE SEQUENCE [LARGE SCALE GENOMIC DNA]</scope>
    <source>
        <strain evidence="1 2">NIES-3787</strain>
    </source>
</reference>
<organism evidence="1 2">
    <name type="scientific">Microcystis aeruginosa NIES-3787</name>
    <dbReference type="NCBI Taxonomy" id="2517782"/>
    <lineage>
        <taxon>Bacteria</taxon>
        <taxon>Bacillati</taxon>
        <taxon>Cyanobacteriota</taxon>
        <taxon>Cyanophyceae</taxon>
        <taxon>Oscillatoriophycideae</taxon>
        <taxon>Chroococcales</taxon>
        <taxon>Microcystaceae</taxon>
        <taxon>Microcystis</taxon>
    </lineage>
</organism>
<dbReference type="InterPro" id="IPR029058">
    <property type="entry name" value="AB_hydrolase_fold"/>
</dbReference>
<protein>
    <recommendedName>
        <fullName evidence="3">AB hydrolase-1 domain-containing protein</fullName>
    </recommendedName>
</protein>
<dbReference type="Gene3D" id="3.40.50.1820">
    <property type="entry name" value="alpha/beta hydrolase"/>
    <property type="match status" value="1"/>
</dbReference>
<evidence type="ECO:0000313" key="1">
    <source>
        <dbReference type="EMBL" id="GCL47278.1"/>
    </source>
</evidence>
<comment type="caution">
    <text evidence="1">The sequence shown here is derived from an EMBL/GenBank/DDBJ whole genome shotgun (WGS) entry which is preliminary data.</text>
</comment>
<accession>A0A6H9FVZ1</accession>
<sequence>MLLRRVLRNDPTKEYLLYRPTGASTDSPLLVVVLGAGRQWQQQVAAFIPACERIGVTLLSPSMGGAVRTSYRSIGRHENRADVLLHDCLREVSLHTGIDATRFRLFGHSSGAQFAHRYLMAHPHRVESAVIACARWYTFPDTSRKFPFGIRPIKRLPDLTFNPEQYLLVRITLLEGTMDTEEEVFHHSDLISAQQGNNRLERARRWVAAMRSQAQAHAMPSLIELNEIEGVSHHFGPLCREGRLVQRVFWSLFGATIDEESATTLRQ</sequence>
<proteinExistence type="predicted"/>
<dbReference type="SUPFAM" id="SSF53474">
    <property type="entry name" value="alpha/beta-Hydrolases"/>
    <property type="match status" value="1"/>
</dbReference>
<dbReference type="Proteomes" id="UP000438874">
    <property type="component" value="Unassembled WGS sequence"/>
</dbReference>
<dbReference type="EMBL" id="BJCH01000039">
    <property type="protein sequence ID" value="GCL47278.1"/>
    <property type="molecule type" value="Genomic_DNA"/>
</dbReference>
<gene>
    <name evidence="1" type="ORF">NIES3787_29840</name>
</gene>
<dbReference type="AlphaFoldDB" id="A0A6H9FVZ1"/>
<evidence type="ECO:0000313" key="2">
    <source>
        <dbReference type="Proteomes" id="UP000438874"/>
    </source>
</evidence>
<name>A0A6H9FVZ1_MICAE</name>
<evidence type="ECO:0008006" key="3">
    <source>
        <dbReference type="Google" id="ProtNLM"/>
    </source>
</evidence>